<comment type="caution">
    <text evidence="1">The sequence shown here is derived from an EMBL/GenBank/DDBJ whole genome shotgun (WGS) entry which is preliminary data.</text>
</comment>
<accession>A0A813F550</accession>
<organism evidence="1 2">
    <name type="scientific">Polarella glacialis</name>
    <name type="common">Dinoflagellate</name>
    <dbReference type="NCBI Taxonomy" id="89957"/>
    <lineage>
        <taxon>Eukaryota</taxon>
        <taxon>Sar</taxon>
        <taxon>Alveolata</taxon>
        <taxon>Dinophyceae</taxon>
        <taxon>Suessiales</taxon>
        <taxon>Suessiaceae</taxon>
        <taxon>Polarella</taxon>
    </lineage>
</organism>
<protein>
    <submittedName>
        <fullName evidence="1">Uncharacterized protein</fullName>
    </submittedName>
</protein>
<dbReference type="EMBL" id="CAJNNV010023557">
    <property type="protein sequence ID" value="CAE8608706.1"/>
    <property type="molecule type" value="Genomic_DNA"/>
</dbReference>
<reference evidence="1" key="1">
    <citation type="submission" date="2021-02" db="EMBL/GenBank/DDBJ databases">
        <authorList>
            <person name="Dougan E. K."/>
            <person name="Rhodes N."/>
            <person name="Thang M."/>
            <person name="Chan C."/>
        </authorList>
    </citation>
    <scope>NUCLEOTIDE SEQUENCE</scope>
</reference>
<dbReference type="Proteomes" id="UP000654075">
    <property type="component" value="Unassembled WGS sequence"/>
</dbReference>
<gene>
    <name evidence="1" type="ORF">PGLA1383_LOCUS26554</name>
</gene>
<feature type="non-terminal residue" evidence="1">
    <location>
        <position position="1"/>
    </location>
</feature>
<keyword evidence="2" id="KW-1185">Reference proteome</keyword>
<dbReference type="AlphaFoldDB" id="A0A813F550"/>
<sequence length="164" mass="17350">MWEACSNRPTRFKLAATGSQVQGAQQQFRATCLRCPSCIISSGCFCSDGRMQSSLKQSLFKAWLPSPTSSQPWSKNRRPRSCVCRQVACLATTTTAAAGQSAETLLGAMSGVKLPLLAADVAGHDVAPLGCSLSLRQGQDQARLAARGSFLANLAVEVTLQQTG</sequence>
<evidence type="ECO:0000313" key="1">
    <source>
        <dbReference type="EMBL" id="CAE8608706.1"/>
    </source>
</evidence>
<evidence type="ECO:0000313" key="2">
    <source>
        <dbReference type="Proteomes" id="UP000654075"/>
    </source>
</evidence>
<proteinExistence type="predicted"/>
<name>A0A813F550_POLGL</name>